<protein>
    <submittedName>
        <fullName evidence="1">Uncharacterized protein</fullName>
    </submittedName>
</protein>
<dbReference type="Proteomes" id="UP000031512">
    <property type="component" value="Unassembled WGS sequence"/>
</dbReference>
<comment type="caution">
    <text evidence="1">The sequence shown here is derived from an EMBL/GenBank/DDBJ whole genome shotgun (WGS) entry which is preliminary data.</text>
</comment>
<reference evidence="1 2" key="1">
    <citation type="journal article" date="2012" name="BMC Genomics">
        <title>Comparative genomic analysis and phylogenetic position of Theileria equi.</title>
        <authorList>
            <person name="Kappmeyer L.S."/>
            <person name="Thiagarajan M."/>
            <person name="Herndon D.R."/>
            <person name="Ramsay J.D."/>
            <person name="Caler E."/>
            <person name="Djikeng A."/>
            <person name="Gillespie J.J."/>
            <person name="Lau A.O."/>
            <person name="Roalson E.H."/>
            <person name="Silva J.C."/>
            <person name="Silva M.G."/>
            <person name="Suarez C.E."/>
            <person name="Ueti M.W."/>
            <person name="Nene V.M."/>
            <person name="Mealey R.H."/>
            <person name="Knowles D.P."/>
            <person name="Brayton K.A."/>
        </authorList>
    </citation>
    <scope>NUCLEOTIDE SEQUENCE [LARGE SCALE GENOMIC DNA]</scope>
    <source>
        <strain evidence="1 2">WA</strain>
    </source>
</reference>
<keyword evidence="2" id="KW-1185">Reference proteome</keyword>
<organism evidence="1 2">
    <name type="scientific">Theileria equi strain WA</name>
    <dbReference type="NCBI Taxonomy" id="1537102"/>
    <lineage>
        <taxon>Eukaryota</taxon>
        <taxon>Sar</taxon>
        <taxon>Alveolata</taxon>
        <taxon>Apicomplexa</taxon>
        <taxon>Aconoidasida</taxon>
        <taxon>Piroplasmida</taxon>
        <taxon>Theileriidae</taxon>
        <taxon>Theileria</taxon>
    </lineage>
</organism>
<evidence type="ECO:0000313" key="1">
    <source>
        <dbReference type="EMBL" id="EKX72613.1"/>
    </source>
</evidence>
<accession>L1LBQ7</accession>
<gene>
    <name evidence="1" type="ORF">BEWA_044540</name>
</gene>
<dbReference type="GeneID" id="15804247"/>
<dbReference type="VEuPathDB" id="PiroplasmaDB:BEWA_044540"/>
<dbReference type="EMBL" id="ACOU01000006">
    <property type="protein sequence ID" value="EKX72613.1"/>
    <property type="molecule type" value="Genomic_DNA"/>
</dbReference>
<proteinExistence type="predicted"/>
<dbReference type="KEGG" id="beq:BEWA_044540"/>
<dbReference type="RefSeq" id="XP_004832065.1">
    <property type="nucleotide sequence ID" value="XM_004832008.1"/>
</dbReference>
<sequence>MGGRYSVIDIAKDTNNNAQTTYYGRNGYSITLFRTDEPKIKIKDGDEKQQLKNYKQYKHKIPEDNAWWSVYYQLQKVEHNGIEQTGFEEKGYLQTHKVVEVVYWLNDKANFFPLIIGLGEGKPTHFKRESITNEWKYSDIVPPADLSDYQRVLGGLNTKFNNVVIVNLNAKMDRSTVVILPKMNLRVLRIVLAIVLIMELPLLPSQFQR</sequence>
<evidence type="ECO:0000313" key="2">
    <source>
        <dbReference type="Proteomes" id="UP000031512"/>
    </source>
</evidence>
<name>L1LBQ7_THEEQ</name>
<dbReference type="AlphaFoldDB" id="L1LBQ7"/>